<proteinExistence type="predicted"/>
<dbReference type="InterPro" id="IPR002182">
    <property type="entry name" value="NB-ARC"/>
</dbReference>
<dbReference type="SUPFAM" id="SSF52540">
    <property type="entry name" value="P-loop containing nucleoside triphosphate hydrolases"/>
    <property type="match status" value="1"/>
</dbReference>
<dbReference type="Gene3D" id="1.25.40.10">
    <property type="entry name" value="Tetratricopeptide repeat domain"/>
    <property type="match status" value="2"/>
</dbReference>
<evidence type="ECO:0000259" key="2">
    <source>
        <dbReference type="Pfam" id="PF25000"/>
    </source>
</evidence>
<dbReference type="Pfam" id="PF13424">
    <property type="entry name" value="TPR_12"/>
    <property type="match status" value="2"/>
</dbReference>
<dbReference type="PANTHER" id="PTHR46082">
    <property type="entry name" value="ATP/GTP-BINDING PROTEIN-RELATED"/>
    <property type="match status" value="1"/>
</dbReference>
<dbReference type="InterPro" id="IPR029058">
    <property type="entry name" value="AB_hydrolase_fold"/>
</dbReference>
<dbReference type="SUPFAM" id="SSF53474">
    <property type="entry name" value="alpha/beta-Hydrolases"/>
    <property type="match status" value="1"/>
</dbReference>
<dbReference type="Pfam" id="PF00931">
    <property type="entry name" value="NB-ARC"/>
    <property type="match status" value="1"/>
</dbReference>
<dbReference type="Proteomes" id="UP001447188">
    <property type="component" value="Unassembled WGS sequence"/>
</dbReference>
<dbReference type="InterPro" id="IPR053137">
    <property type="entry name" value="NLR-like"/>
</dbReference>
<dbReference type="InterPro" id="IPR011990">
    <property type="entry name" value="TPR-like_helical_dom_sf"/>
</dbReference>
<dbReference type="Gene3D" id="3.40.50.1820">
    <property type="entry name" value="alpha/beta hydrolase"/>
    <property type="match status" value="1"/>
</dbReference>
<dbReference type="SUPFAM" id="SSF48452">
    <property type="entry name" value="TPR-like"/>
    <property type="match status" value="3"/>
</dbReference>
<dbReference type="PANTHER" id="PTHR46082:SF6">
    <property type="entry name" value="AAA+ ATPASE DOMAIN-CONTAINING PROTEIN-RELATED"/>
    <property type="match status" value="1"/>
</dbReference>
<dbReference type="PRINTS" id="PR00381">
    <property type="entry name" value="KINESINLIGHT"/>
</dbReference>
<accession>A0ABR3G3Z2</accession>
<feature type="domain" description="NB-ARC" evidence="1">
    <location>
        <begin position="426"/>
        <end position="609"/>
    </location>
</feature>
<evidence type="ECO:0008006" key="5">
    <source>
        <dbReference type="Google" id="ProtNLM"/>
    </source>
</evidence>
<dbReference type="Gene3D" id="3.40.50.300">
    <property type="entry name" value="P-loop containing nucleotide triphosphate hydrolases"/>
    <property type="match status" value="1"/>
</dbReference>
<evidence type="ECO:0000259" key="1">
    <source>
        <dbReference type="Pfam" id="PF00931"/>
    </source>
</evidence>
<protein>
    <recommendedName>
        <fullName evidence="5">NB-ARC domain-containing protein</fullName>
    </recommendedName>
</protein>
<evidence type="ECO:0000313" key="4">
    <source>
        <dbReference type="Proteomes" id="UP001447188"/>
    </source>
</evidence>
<comment type="caution">
    <text evidence="3">The sequence shown here is derived from an EMBL/GenBank/DDBJ whole genome shotgun (WGS) entry which is preliminary data.</text>
</comment>
<evidence type="ECO:0000313" key="3">
    <source>
        <dbReference type="EMBL" id="KAL0630669.1"/>
    </source>
</evidence>
<sequence>MSASITFRISEIPITFSKQQLLYFAETTLSSDDDVVVIACSLSPSPSDHQRYQIATITFDRVPVNLSSCVRSRHQEQFEITAGGVRSQISFDTHFLGLTPLNDIGRIDEYSVDLIFVTGLAGHAFGSWKAHGKSTMWPRDFLARDLDHQLAGGTRVLTYGYDSTLLANNSNAGVSEFARSFLETLKNARKFPDERQRPIVFVAHSLGGIVLKQALVEAATGSDQDKDIVQATYACFLLGVPNRGLHIEQLTAMVEGQRNEKLVLDLGIGSQLLRSLHNNFCTFLKSTDTRIICVYETKLSRTVERSMEGRWQKTGPEIEMVSKESAIFSIPIGGRYEHLSRDVDHSDLAKFGSRADNDYINLRGKIIECVEEAPNVIEARIATGPGVARKPLWDIAFTLPFHIKDFKNPNFTGRGDILDRLDTEAKSPSSKVIVLHGLGGMGKTQIALEYVHSYYEGYSAVFWVDGTSGETANLGFQSIAQRLIDHHVSISTTPQPDYARIAQILGLGSAVNRDGQLISAEKGSTNQVLEAVKQWFNQKKNKDWLLVLDNIDDLNSFNIRDFIPTASHGTVLMTSRRKECISLGKGLEIEEMLEPEGVILLLKSAALDNTDPDAQQNEPIAKEIAKTLGYLPLAISQAGSYVAARQMTLSQYMKIYKNNFRNIFRKVPGGPVWSNRDRTVFTTWEISFKEIEAKNKESAELLLLCSFLHNEDIWEEMLRRGQKLEKNDTTLGDTLEPLFSYSLAHRKGQSDSFYIHPLVHHWARERLSPQEKLRKARDATVLLGNAVRVGRRVNDQWKYEIRIMAHLEVGRSNTVKYLELEKESPNELLWVNAMTSFAETYWNQGRLVEPEELELVVLEARKRLLGNDHPDTMSAMANLAGTYQNQGRWAESEKLELVVLEASKRLLGNDHPDTMEAMANLAMTYWSQGRLAEAEKLELVVLEARKRLLGNDHPDTTKAMANLAATYRNQGRWAEAEKLELVVLEVRKRFLGNDDHPDTMRAMANLAATHRNQGRSTEAEKLELVVLEASKRLLGNDHPDTMSAMANLAGTYQNQGRWAESEKLELVVLEASKRLLGNDHPDTMEAMANLAMTYWSQGRLAEAEKLELVVLEARKRLLGNDDHPDTTKAMANLAATYRNQGRSTEAENLELVVLEASKRLLGNGHPDTMNAMENLAATYRNQGRWAESEKLELVVLEAWKRWLGNDHPDTMRVMANLAVTYGGQGKWAEAESLDQEHKILR</sequence>
<dbReference type="InterPro" id="IPR056681">
    <property type="entry name" value="DUF7779"/>
</dbReference>
<gene>
    <name evidence="3" type="ORF">Q9L58_010482</name>
</gene>
<name>A0ABR3G3Z2_9PEZI</name>
<reference evidence="3 4" key="1">
    <citation type="submission" date="2024-02" db="EMBL/GenBank/DDBJ databases">
        <title>Discinaceae phylogenomics.</title>
        <authorList>
            <person name="Dirks A.C."/>
            <person name="James T.Y."/>
        </authorList>
    </citation>
    <scope>NUCLEOTIDE SEQUENCE [LARGE SCALE GENOMIC DNA]</scope>
    <source>
        <strain evidence="3 4">ACD0624</strain>
    </source>
</reference>
<dbReference type="EMBL" id="JBBBZM010000432">
    <property type="protein sequence ID" value="KAL0630669.1"/>
    <property type="molecule type" value="Genomic_DNA"/>
</dbReference>
<dbReference type="Pfam" id="PF25000">
    <property type="entry name" value="DUF7779"/>
    <property type="match status" value="1"/>
</dbReference>
<feature type="domain" description="DUF7779" evidence="2">
    <location>
        <begin position="692"/>
        <end position="771"/>
    </location>
</feature>
<keyword evidence="4" id="KW-1185">Reference proteome</keyword>
<organism evidence="3 4">
    <name type="scientific">Discina gigas</name>
    <dbReference type="NCBI Taxonomy" id="1032678"/>
    <lineage>
        <taxon>Eukaryota</taxon>
        <taxon>Fungi</taxon>
        <taxon>Dikarya</taxon>
        <taxon>Ascomycota</taxon>
        <taxon>Pezizomycotina</taxon>
        <taxon>Pezizomycetes</taxon>
        <taxon>Pezizales</taxon>
        <taxon>Discinaceae</taxon>
        <taxon>Discina</taxon>
    </lineage>
</organism>
<dbReference type="InterPro" id="IPR027417">
    <property type="entry name" value="P-loop_NTPase"/>
</dbReference>
<dbReference type="Pfam" id="PF13374">
    <property type="entry name" value="TPR_10"/>
    <property type="match status" value="5"/>
</dbReference>